<feature type="compositionally biased region" description="Basic and acidic residues" evidence="1">
    <location>
        <begin position="296"/>
        <end position="403"/>
    </location>
</feature>
<dbReference type="InterPro" id="IPR000845">
    <property type="entry name" value="Nucleoside_phosphorylase_d"/>
</dbReference>
<keyword evidence="4" id="KW-1185">Reference proteome</keyword>
<name>A0A9W9TM22_9EURO</name>
<dbReference type="InterPro" id="IPR011990">
    <property type="entry name" value="TPR-like_helical_dom_sf"/>
</dbReference>
<feature type="compositionally biased region" description="Basic residues" evidence="1">
    <location>
        <begin position="448"/>
        <end position="459"/>
    </location>
</feature>
<dbReference type="OrthoDB" id="1577640at2759"/>
<dbReference type="Gene3D" id="3.40.50.1580">
    <property type="entry name" value="Nucleoside phosphorylase domain"/>
    <property type="match status" value="1"/>
</dbReference>
<dbReference type="InterPro" id="IPR035994">
    <property type="entry name" value="Nucleoside_phosphorylase_sf"/>
</dbReference>
<dbReference type="AlphaFoldDB" id="A0A9W9TM22"/>
<dbReference type="GO" id="GO:0009116">
    <property type="term" value="P:nucleoside metabolic process"/>
    <property type="evidence" value="ECO:0007669"/>
    <property type="project" value="InterPro"/>
</dbReference>
<feature type="region of interest" description="Disordered" evidence="1">
    <location>
        <begin position="415"/>
        <end position="552"/>
    </location>
</feature>
<dbReference type="SUPFAM" id="SSF48452">
    <property type="entry name" value="TPR-like"/>
    <property type="match status" value="1"/>
</dbReference>
<gene>
    <name evidence="3" type="ORF">N7468_007310</name>
</gene>
<dbReference type="GO" id="GO:0003824">
    <property type="term" value="F:catalytic activity"/>
    <property type="evidence" value="ECO:0007669"/>
    <property type="project" value="InterPro"/>
</dbReference>
<evidence type="ECO:0000256" key="1">
    <source>
        <dbReference type="SAM" id="MobiDB-lite"/>
    </source>
</evidence>
<feature type="compositionally biased region" description="Basic and acidic residues" evidence="1">
    <location>
        <begin position="460"/>
        <end position="504"/>
    </location>
</feature>
<comment type="caution">
    <text evidence="3">The sequence shown here is derived from an EMBL/GenBank/DDBJ whole genome shotgun (WGS) entry which is preliminary data.</text>
</comment>
<proteinExistence type="predicted"/>
<feature type="compositionally biased region" description="Polar residues" evidence="1">
    <location>
        <begin position="196"/>
        <end position="247"/>
    </location>
</feature>
<dbReference type="Pfam" id="PF01048">
    <property type="entry name" value="PNP_UDP_1"/>
    <property type="match status" value="1"/>
</dbReference>
<evidence type="ECO:0000313" key="4">
    <source>
        <dbReference type="Proteomes" id="UP001150941"/>
    </source>
</evidence>
<feature type="domain" description="Nucleoside phosphorylase" evidence="2">
    <location>
        <begin position="653"/>
        <end position="949"/>
    </location>
</feature>
<organism evidence="3 4">
    <name type="scientific">Penicillium chermesinum</name>
    <dbReference type="NCBI Taxonomy" id="63820"/>
    <lineage>
        <taxon>Eukaryota</taxon>
        <taxon>Fungi</taxon>
        <taxon>Dikarya</taxon>
        <taxon>Ascomycota</taxon>
        <taxon>Pezizomycotina</taxon>
        <taxon>Eurotiomycetes</taxon>
        <taxon>Eurotiomycetidae</taxon>
        <taxon>Eurotiales</taxon>
        <taxon>Aspergillaceae</taxon>
        <taxon>Penicillium</taxon>
    </lineage>
</organism>
<dbReference type="RefSeq" id="XP_058329496.1">
    <property type="nucleotide sequence ID" value="XM_058476606.1"/>
</dbReference>
<feature type="compositionally biased region" description="Basic and acidic residues" evidence="1">
    <location>
        <begin position="415"/>
        <end position="447"/>
    </location>
</feature>
<sequence length="969" mass="109279">MAGVYSDLTRKGDELYREGLYEDALANFTAAKLVFLDCWPSALEHRDLVELKARAAKCLQKLGQFERSASLNSEVLQVREKLSQGNPRLLTAREELAHDHTGLGNHKTTISLLRKNLHALRSSPLFGNDHEWTLKTVCFLAKALSEDGDDQQALTLLEVALPVATRKSPTASYITMAQITLDRLKLKLSAEKGLSKSLSPEQTMSKSPTIPQETPRSLAQKPDMQQESQTTGPKSPSSALTINQKPVQQLAKDIMQGKRGSDLEKKAGKRETTERKTQDRMHKDNKPHEQQGNQQKIREERAYQEKARSVQEGQEKEAGRLQKEREERELRAKKAEERRAKERAERVARTKKRQEEQKEEERQERERLEKESLESKQQEAERLGKEQEEKLRHERERVEEQRLEKERLEKERLEKDRLEKDRLEKGRLEKDRLEAEAQEQKAEEDREKKRKEAQKKARRDKAQLERKRLDKEIQENRRLEKQEPESGRLQQELEEKSLLDEKAKGNRARWKQKDDISRAGMPKEAPSTAADRLAHSETQANAGRSSHLASYDPTLRITQSLTADTQPEQIPGRGRCEPNPVQESTLQVTGSPQPSTPAALVQGLGCNEPDSGQTGGVRASSESDLIQVPTTEDEGFPPKPPLRRRWQDANCYKVGIVCALWVEYLAVRALFDEIHPMSPVAPADSNTYALGKMNGHNVVAACLPHSEYGTNSTAAVATNMKRSFPSVMFCLLVGIAGGVPSERNDIRLGDVVVGSQVIQYDMGKALVNGGFQRSGALQSSPIQLRTALSSLRSDPWPPHELLQRYIRSIAGRKGYKYPGLSKDRLFSSEYAHDPRKHTCDSCESAHLKLRKPRSNDRPVIHYGIIASGNKVIKDAELRDSLSEKLNDRWNENLTLGNEVLCFEMEAAGIMNILPSLVIRGICDYSDSHKNKEFQGYAAATAASYAKLLLSYVNTNSGTNEGITEICIVC</sequence>
<accession>A0A9W9TM22</accession>
<feature type="compositionally biased region" description="Polar residues" evidence="1">
    <location>
        <begin position="536"/>
        <end position="548"/>
    </location>
</feature>
<feature type="region of interest" description="Disordered" evidence="1">
    <location>
        <begin position="194"/>
        <end position="403"/>
    </location>
</feature>
<dbReference type="InterPro" id="IPR053137">
    <property type="entry name" value="NLR-like"/>
</dbReference>
<evidence type="ECO:0000259" key="2">
    <source>
        <dbReference type="Pfam" id="PF01048"/>
    </source>
</evidence>
<dbReference type="GeneID" id="83203909"/>
<reference evidence="3" key="1">
    <citation type="submission" date="2022-11" db="EMBL/GenBank/DDBJ databases">
        <authorList>
            <person name="Petersen C."/>
        </authorList>
    </citation>
    <scope>NUCLEOTIDE SEQUENCE</scope>
    <source>
        <strain evidence="3">IBT 19713</strain>
    </source>
</reference>
<dbReference type="Gene3D" id="1.25.40.10">
    <property type="entry name" value="Tetratricopeptide repeat domain"/>
    <property type="match status" value="1"/>
</dbReference>
<dbReference type="SUPFAM" id="SSF53167">
    <property type="entry name" value="Purine and uridine phosphorylases"/>
    <property type="match status" value="1"/>
</dbReference>
<feature type="compositionally biased region" description="Basic and acidic residues" evidence="1">
    <location>
        <begin position="255"/>
        <end position="289"/>
    </location>
</feature>
<feature type="region of interest" description="Disordered" evidence="1">
    <location>
        <begin position="565"/>
        <end position="596"/>
    </location>
</feature>
<dbReference type="PANTHER" id="PTHR46082">
    <property type="entry name" value="ATP/GTP-BINDING PROTEIN-RELATED"/>
    <property type="match status" value="1"/>
</dbReference>
<protein>
    <recommendedName>
        <fullName evidence="2">Nucleoside phosphorylase domain-containing protein</fullName>
    </recommendedName>
</protein>
<feature type="compositionally biased region" description="Polar residues" evidence="1">
    <location>
        <begin position="581"/>
        <end position="593"/>
    </location>
</feature>
<dbReference type="PANTHER" id="PTHR46082:SF11">
    <property type="entry name" value="AAA+ ATPASE DOMAIN-CONTAINING PROTEIN-RELATED"/>
    <property type="match status" value="1"/>
</dbReference>
<dbReference type="Proteomes" id="UP001150941">
    <property type="component" value="Unassembled WGS sequence"/>
</dbReference>
<evidence type="ECO:0000313" key="3">
    <source>
        <dbReference type="EMBL" id="KAJ5226085.1"/>
    </source>
</evidence>
<dbReference type="EMBL" id="JAPQKS010000005">
    <property type="protein sequence ID" value="KAJ5226085.1"/>
    <property type="molecule type" value="Genomic_DNA"/>
</dbReference>
<reference evidence="3" key="2">
    <citation type="journal article" date="2023" name="IMA Fungus">
        <title>Comparative genomic study of the Penicillium genus elucidates a diverse pangenome and 15 lateral gene transfer events.</title>
        <authorList>
            <person name="Petersen C."/>
            <person name="Sorensen T."/>
            <person name="Nielsen M.R."/>
            <person name="Sondergaard T.E."/>
            <person name="Sorensen J.L."/>
            <person name="Fitzpatrick D.A."/>
            <person name="Frisvad J.C."/>
            <person name="Nielsen K.L."/>
        </authorList>
    </citation>
    <scope>NUCLEOTIDE SEQUENCE</scope>
    <source>
        <strain evidence="3">IBT 19713</strain>
    </source>
</reference>